<sequence length="102" mass="12340">MDLPYNFKKTIYTEKELLEDFSLSRSYLYQLVKDWVDGGNDPIEMGKLPRMNIKNLWDPRKFLMWLQEYKFSKQNKYHNEEAQLKKAKAVVVSINNQHRKII</sequence>
<proteinExistence type="predicted"/>
<protein>
    <submittedName>
        <fullName evidence="1">Uncharacterized protein</fullName>
    </submittedName>
</protein>
<dbReference type="EMBL" id="KT997805">
    <property type="protein sequence ID" value="ANO58327.1"/>
    <property type="molecule type" value="Genomic_DNA"/>
</dbReference>
<dbReference type="AlphaFoldDB" id="A0A1B0Z2A5"/>
<name>A0A1B0Z2A5_9PROT</name>
<accession>A0A1B0Z2A5</accession>
<dbReference type="EMBL" id="KT997875">
    <property type="protein sequence ID" value="ANO58369.1"/>
    <property type="molecule type" value="Genomic_DNA"/>
</dbReference>
<reference evidence="1" key="1">
    <citation type="submission" date="2015-11" db="EMBL/GenBank/DDBJ databases">
        <title>Genomes of Abundant and Widespread Viruses from the Deep Ocean.</title>
        <authorList>
            <person name="Mizuno C.M."/>
            <person name="Ghai R."/>
            <person name="Saghai A."/>
            <person name="Lopez-Garcia P."/>
            <person name="Rodriguez-Valera F."/>
        </authorList>
    </citation>
    <scope>NUCLEOTIDE SEQUENCE</scope>
</reference>
<organism evidence="1">
    <name type="scientific">uncultured Alphaproteobacteria bacterium</name>
    <dbReference type="NCBI Taxonomy" id="91750"/>
    <lineage>
        <taxon>Bacteria</taxon>
        <taxon>Pseudomonadati</taxon>
        <taxon>Pseudomonadota</taxon>
        <taxon>Alphaproteobacteria</taxon>
        <taxon>environmental samples</taxon>
    </lineage>
</organism>
<evidence type="ECO:0000313" key="1">
    <source>
        <dbReference type="EMBL" id="ANO58327.1"/>
    </source>
</evidence>